<accession>A0A917BA03</accession>
<feature type="transmembrane region" description="Helical" evidence="1">
    <location>
        <begin position="12"/>
        <end position="29"/>
    </location>
</feature>
<dbReference type="PANTHER" id="PTHR37946">
    <property type="entry name" value="SLL1969 PROTEIN"/>
    <property type="match status" value="1"/>
</dbReference>
<name>A0A917BA03_HALAA</name>
<dbReference type="InterPro" id="IPR010315">
    <property type="entry name" value="DUF915_hydro-like"/>
</dbReference>
<dbReference type="EMBL" id="BMEL01000005">
    <property type="protein sequence ID" value="GGF33726.1"/>
    <property type="molecule type" value="Genomic_DNA"/>
</dbReference>
<organism evidence="2 3">
    <name type="scientific">Halobacillus andaensis</name>
    <dbReference type="NCBI Taxonomy" id="1176239"/>
    <lineage>
        <taxon>Bacteria</taxon>
        <taxon>Bacillati</taxon>
        <taxon>Bacillota</taxon>
        <taxon>Bacilli</taxon>
        <taxon>Bacillales</taxon>
        <taxon>Bacillaceae</taxon>
        <taxon>Halobacillus</taxon>
    </lineage>
</organism>
<dbReference type="Proteomes" id="UP000660110">
    <property type="component" value="Unassembled WGS sequence"/>
</dbReference>
<reference evidence="2" key="2">
    <citation type="submission" date="2020-09" db="EMBL/GenBank/DDBJ databases">
        <authorList>
            <person name="Sun Q."/>
            <person name="Zhou Y."/>
        </authorList>
    </citation>
    <scope>NUCLEOTIDE SEQUENCE</scope>
    <source>
        <strain evidence="2">CGMCC 1.12153</strain>
    </source>
</reference>
<keyword evidence="1" id="KW-0472">Membrane</keyword>
<keyword evidence="3" id="KW-1185">Reference proteome</keyword>
<keyword evidence="1" id="KW-1133">Transmembrane helix</keyword>
<dbReference type="PANTHER" id="PTHR37946:SF1">
    <property type="entry name" value="SLL1969 PROTEIN"/>
    <property type="match status" value="1"/>
</dbReference>
<proteinExistence type="predicted"/>
<dbReference type="Pfam" id="PF06028">
    <property type="entry name" value="DUF915"/>
    <property type="match status" value="1"/>
</dbReference>
<dbReference type="InterPro" id="IPR029058">
    <property type="entry name" value="AB_hydrolase_fold"/>
</dbReference>
<evidence type="ECO:0000313" key="3">
    <source>
        <dbReference type="Proteomes" id="UP000660110"/>
    </source>
</evidence>
<evidence type="ECO:0008006" key="4">
    <source>
        <dbReference type="Google" id="ProtNLM"/>
    </source>
</evidence>
<reference evidence="2" key="1">
    <citation type="journal article" date="2014" name="Int. J. Syst. Evol. Microbiol.">
        <title>Complete genome sequence of Corynebacterium casei LMG S-19264T (=DSM 44701T), isolated from a smear-ripened cheese.</title>
        <authorList>
            <consortium name="US DOE Joint Genome Institute (JGI-PGF)"/>
            <person name="Walter F."/>
            <person name="Albersmeier A."/>
            <person name="Kalinowski J."/>
            <person name="Ruckert C."/>
        </authorList>
    </citation>
    <scope>NUCLEOTIDE SEQUENCE</scope>
    <source>
        <strain evidence="2">CGMCC 1.12153</strain>
    </source>
</reference>
<protein>
    <recommendedName>
        <fullName evidence="4">Alpha/beta hydrolase</fullName>
    </recommendedName>
</protein>
<evidence type="ECO:0000256" key="1">
    <source>
        <dbReference type="SAM" id="Phobius"/>
    </source>
</evidence>
<comment type="caution">
    <text evidence="2">The sequence shown here is derived from an EMBL/GenBank/DDBJ whole genome shotgun (WGS) entry which is preliminary data.</text>
</comment>
<gene>
    <name evidence="2" type="ORF">GCM10010954_36050</name>
</gene>
<sequence>MLDKLIHHKKKFILITILSFVLGGSLFFINSTPTRSEKPTEITPTIFVHGFKGGPGSFNTMLKRFEDNNWGTKRMMIYVKSSGDIRVRGGIPHTMNPFIQVIFENNRASVADQTNWMQHIMTKLKHDYAIDQVNLVGHSMGGLASTNFLLNNQEGDYPDVNKLVAIGSPFLGIGQSDYFSLNTGEAVVDLQVESNALTTMINNKQNFDEDVPALSIAGVVNEEDPEEDHWDGLVTEQSAHGLQNIVPRRNFHQETFIDEFSTHSGLHEHPGVDESVAEFLWSIH</sequence>
<evidence type="ECO:0000313" key="2">
    <source>
        <dbReference type="EMBL" id="GGF33726.1"/>
    </source>
</evidence>
<dbReference type="SUPFAM" id="SSF53474">
    <property type="entry name" value="alpha/beta-Hydrolases"/>
    <property type="match status" value="1"/>
</dbReference>
<dbReference type="Gene3D" id="3.40.50.1820">
    <property type="entry name" value="alpha/beta hydrolase"/>
    <property type="match status" value="1"/>
</dbReference>
<dbReference type="AlphaFoldDB" id="A0A917BA03"/>
<keyword evidence="1" id="KW-0812">Transmembrane</keyword>
<dbReference type="RefSeq" id="WP_188378932.1">
    <property type="nucleotide sequence ID" value="NZ_BMEL01000005.1"/>
</dbReference>